<comment type="similarity">
    <text evidence="2">Belongs to the glycosyl hydrolase 43 family.</text>
</comment>
<evidence type="ECO:0000256" key="3">
    <source>
        <dbReference type="ARBA" id="ARBA00022801"/>
    </source>
</evidence>
<evidence type="ECO:0000256" key="8">
    <source>
        <dbReference type="SAM" id="SignalP"/>
    </source>
</evidence>
<name>A0A4Q7J190_9PSEU</name>
<evidence type="ECO:0000256" key="5">
    <source>
        <dbReference type="PIRSR" id="PIRSR606710-1"/>
    </source>
</evidence>
<evidence type="ECO:0000256" key="7">
    <source>
        <dbReference type="SAM" id="MobiDB-lite"/>
    </source>
</evidence>
<dbReference type="CDD" id="cd18616">
    <property type="entry name" value="GH43_ABN-like"/>
    <property type="match status" value="1"/>
</dbReference>
<dbReference type="InterPro" id="IPR050727">
    <property type="entry name" value="GH43_arabinanases"/>
</dbReference>
<organism evidence="9 10">
    <name type="scientific">Amycolatopsis suaedae</name>
    <dbReference type="NCBI Taxonomy" id="2510978"/>
    <lineage>
        <taxon>Bacteria</taxon>
        <taxon>Bacillati</taxon>
        <taxon>Actinomycetota</taxon>
        <taxon>Actinomycetes</taxon>
        <taxon>Pseudonocardiales</taxon>
        <taxon>Pseudonocardiaceae</taxon>
        <taxon>Amycolatopsis</taxon>
    </lineage>
</organism>
<dbReference type="RefSeq" id="WP_130478594.1">
    <property type="nucleotide sequence ID" value="NZ_SFCC01000016.1"/>
</dbReference>
<dbReference type="PANTHER" id="PTHR43301">
    <property type="entry name" value="ARABINAN ENDO-1,5-ALPHA-L-ARABINOSIDASE"/>
    <property type="match status" value="1"/>
</dbReference>
<keyword evidence="3 9" id="KW-0378">Hydrolase</keyword>
<dbReference type="Pfam" id="PF04616">
    <property type="entry name" value="Glyco_hydro_43"/>
    <property type="match status" value="1"/>
</dbReference>
<dbReference type="Gene3D" id="2.115.10.20">
    <property type="entry name" value="Glycosyl hydrolase domain, family 43"/>
    <property type="match status" value="1"/>
</dbReference>
<feature type="signal peptide" evidence="8">
    <location>
        <begin position="1"/>
        <end position="22"/>
    </location>
</feature>
<feature type="active site" description="Proton donor" evidence="5">
    <location>
        <position position="218"/>
    </location>
</feature>
<evidence type="ECO:0000313" key="10">
    <source>
        <dbReference type="Proteomes" id="UP000292003"/>
    </source>
</evidence>
<dbReference type="Gene3D" id="2.60.120.200">
    <property type="match status" value="1"/>
</dbReference>
<dbReference type="PANTHER" id="PTHR43301:SF3">
    <property type="entry name" value="ARABINAN ENDO-1,5-ALPHA-L-ARABINOSIDASE A-RELATED"/>
    <property type="match status" value="1"/>
</dbReference>
<feature type="active site" description="Proton acceptor" evidence="5">
    <location>
        <position position="43"/>
    </location>
</feature>
<feature type="chain" id="PRO_5020416413" evidence="8">
    <location>
        <begin position="23"/>
        <end position="729"/>
    </location>
</feature>
<sequence length="729" mass="77704">MTRALVLLLSAVLLLPVPAGHAQDSHGYANPVSASAGVDTFADPAVIQGKDGFWYAFGTTDPLREGEFRRHLLPVLRSADLVRWQHIGDAFAAVPDWAAPSAGLWAPDIRYADGRYLLYFTVTDTLAHPGLDSAIGVATAPTPVGPWTDSGGPVVAPRPDGAGSYHWTFDPAMVNDRSGRRWLYYGSYHGGLWVVPLSADALRTAGPAVPVASGRRFEGAYVVARDGWFYLFASSGNCCAGPATGYSVLVGRSREPAGPFTDADGTPLLGPRPGGTPVVQPNGNFWLGTGHNSIAVDAAGQDWLVYHAISRDDPYLDEPYGVNERPMLLDRLDWVDGWPVVRGGASQGWRRPPAAPEVSERFDRQARLPGGWRVLPGADPDSGGLLRHDGPGPGLVPYPLPHGAYAEVDLRFPGPEGSAGIVLPGGAVVTVEAAGTLRAGHREVRLPPGWRPDTWHTLSVRQHAGRVTAWLTAARLGDPVAEVEAVAWGPGTAGVHATGTVELDNLSAAPAATRRHRADPVPVPGRSLREHSDDFDGPKPGWSWVREPQAVPVHGRLFWPVADGDLAGPGGGASVLLRDAPRGGYVVETRLRLDLGAAGERDHQQAGLIAYRGDDDFARLTHVAIGGTRQVEYVRELPFAGRQAFGGMPAGTAADVVWLRLAYRLEPGTGRHLVRGGSSRDGRTWTWGGTWTFDPGPAPRIGLVAHGGAHPPVTAAFDYFLVSRLRQDT</sequence>
<evidence type="ECO:0000256" key="4">
    <source>
        <dbReference type="ARBA" id="ARBA00023295"/>
    </source>
</evidence>
<dbReference type="InterPro" id="IPR013320">
    <property type="entry name" value="ConA-like_dom_sf"/>
</dbReference>
<gene>
    <name evidence="9" type="ORF">EWH70_28375</name>
</gene>
<dbReference type="InterPro" id="IPR023296">
    <property type="entry name" value="Glyco_hydro_beta-prop_sf"/>
</dbReference>
<dbReference type="InterPro" id="IPR006710">
    <property type="entry name" value="Glyco_hydro_43"/>
</dbReference>
<dbReference type="GO" id="GO:0004553">
    <property type="term" value="F:hydrolase activity, hydrolyzing O-glycosyl compounds"/>
    <property type="evidence" value="ECO:0007669"/>
    <property type="project" value="InterPro"/>
</dbReference>
<protein>
    <submittedName>
        <fullName evidence="9">Glycoside hydrolase family 43</fullName>
    </submittedName>
</protein>
<keyword evidence="10" id="KW-1185">Reference proteome</keyword>
<feature type="site" description="Important for catalytic activity, responsible for pKa modulation of the active site Glu and correct orientation of both the proton donor and substrate" evidence="6">
    <location>
        <position position="170"/>
    </location>
</feature>
<dbReference type="AlphaFoldDB" id="A0A4Q7J190"/>
<keyword evidence="8" id="KW-0732">Signal</keyword>
<comment type="caution">
    <text evidence="9">The sequence shown here is derived from an EMBL/GenBank/DDBJ whole genome shotgun (WGS) entry which is preliminary data.</text>
</comment>
<dbReference type="Proteomes" id="UP000292003">
    <property type="component" value="Unassembled WGS sequence"/>
</dbReference>
<proteinExistence type="inferred from homology"/>
<evidence type="ECO:0000256" key="1">
    <source>
        <dbReference type="ARBA" id="ARBA00004834"/>
    </source>
</evidence>
<evidence type="ECO:0000256" key="2">
    <source>
        <dbReference type="ARBA" id="ARBA00009865"/>
    </source>
</evidence>
<dbReference type="GO" id="GO:0005975">
    <property type="term" value="P:carbohydrate metabolic process"/>
    <property type="evidence" value="ECO:0007669"/>
    <property type="project" value="InterPro"/>
</dbReference>
<keyword evidence="4" id="KW-0326">Glycosidase</keyword>
<dbReference type="OrthoDB" id="9801455at2"/>
<comment type="pathway">
    <text evidence="1">Glycan metabolism; L-arabinan degradation.</text>
</comment>
<dbReference type="EMBL" id="SFCC01000016">
    <property type="protein sequence ID" value="RZQ60589.1"/>
    <property type="molecule type" value="Genomic_DNA"/>
</dbReference>
<evidence type="ECO:0000256" key="6">
    <source>
        <dbReference type="PIRSR" id="PIRSR606710-2"/>
    </source>
</evidence>
<accession>A0A4Q7J190</accession>
<feature type="region of interest" description="Disordered" evidence="7">
    <location>
        <begin position="511"/>
        <end position="535"/>
    </location>
</feature>
<dbReference type="SUPFAM" id="SSF75005">
    <property type="entry name" value="Arabinanase/levansucrase/invertase"/>
    <property type="match status" value="1"/>
</dbReference>
<evidence type="ECO:0000313" key="9">
    <source>
        <dbReference type="EMBL" id="RZQ60589.1"/>
    </source>
</evidence>
<reference evidence="9 10" key="1">
    <citation type="submission" date="2019-02" db="EMBL/GenBank/DDBJ databases">
        <title>Draft genome sequence of Amycolatopsis sp. 8-3EHSu isolated from roots of Suaeda maritima.</title>
        <authorList>
            <person name="Duangmal K."/>
            <person name="Chantavorakit T."/>
        </authorList>
    </citation>
    <scope>NUCLEOTIDE SEQUENCE [LARGE SCALE GENOMIC DNA]</scope>
    <source>
        <strain evidence="9 10">8-3EHSu</strain>
    </source>
</reference>
<dbReference type="SUPFAM" id="SSF49899">
    <property type="entry name" value="Concanavalin A-like lectins/glucanases"/>
    <property type="match status" value="1"/>
</dbReference>